<evidence type="ECO:0000313" key="1">
    <source>
        <dbReference type="EMBL" id="KAJ9090686.1"/>
    </source>
</evidence>
<dbReference type="Proteomes" id="UP001241377">
    <property type="component" value="Unassembled WGS sequence"/>
</dbReference>
<proteinExistence type="predicted"/>
<protein>
    <submittedName>
        <fullName evidence="1">Uncharacterized protein</fullName>
    </submittedName>
</protein>
<evidence type="ECO:0000313" key="2">
    <source>
        <dbReference type="Proteomes" id="UP001241377"/>
    </source>
</evidence>
<accession>A0ACC2UW18</accession>
<gene>
    <name evidence="1" type="ORF">QFC19_009486</name>
</gene>
<comment type="caution">
    <text evidence="1">The sequence shown here is derived from an EMBL/GenBank/DDBJ whole genome shotgun (WGS) entry which is preliminary data.</text>
</comment>
<reference evidence="1" key="1">
    <citation type="submission" date="2023-04" db="EMBL/GenBank/DDBJ databases">
        <title>Draft Genome sequencing of Naganishia species isolated from polar environments using Oxford Nanopore Technology.</title>
        <authorList>
            <person name="Leo P."/>
            <person name="Venkateswaran K."/>
        </authorList>
    </citation>
    <scope>NUCLEOTIDE SEQUENCE</scope>
    <source>
        <strain evidence="1">MNA-CCFEE 5261</strain>
    </source>
</reference>
<sequence length="810" mass="90817">MDIPLKSRPKVSMVNLIEEETFNKARQKADTSKEESSDTIHIPHHQTEPRLTQNGDNNHGSNYKLVRTFSESEANNFDSETGHRIFEDGKIRPKTSRANTNQSQQESPIKLYSRSHNEYIDAPDSGYVAGLEDEYIPGLDFGDLIYRWNKSSSENLSTYEGEGVPRSSATTSISNTPLSRNQSYLDLNELHAQVAPQPIKLRNQENKLSFTKLHDAMKLRTPSSNSLHDPLSTSVCKDTSAHRSKKQKSHRYVDQAHGDINYEQIIESLPSNFNDLPYSQRKKIVQSFSDSIDYSQFSLFAKDYLTKFGEGRSSRSGSTAGSLSRLSRRNSTVAGRLLALSSSSDIKKLNEPKKKVNVDEKGAQVMEYELGKIIGYGAWGTIRECTDDKGNVRAVKIVKSCRERDESPARSRSRSPSRIKANNNQVLEFFKKEIKIWEQLHHANILPLIKYLETENIIFCFTDKIPGGTLFDHVLQWGMFDTGLSNSVGPITFLLEAQKERLLRTASFVKQIVEGLRYMHQEKGIVHGDLKLENVLVDDNDANDIKMILCDFGMSRVYTSRLNRAVADHESSPTLRSRSSFTRTRKPYHGGHSKHTTQLFTDDSKIGLSNLFKSHGPSMQSVTLTPTESLSLADAHELKTKFNHVETIDSGLPHSHIGSLPYASPELLLPSPPPLGPSADVWALGVLTYTMIVGRLPFQHPYEPRLRAMITAGHFDKDDLALACLMQWNHTTGNGSADASNSGTTEVMSGSSFTDGGRASGLDALAQQWSKQDCTEFKYLHDLVNGCLELNITKRWDLEMVKRSLEATHC</sequence>
<organism evidence="1 2">
    <name type="scientific">Naganishia cerealis</name>
    <dbReference type="NCBI Taxonomy" id="610337"/>
    <lineage>
        <taxon>Eukaryota</taxon>
        <taxon>Fungi</taxon>
        <taxon>Dikarya</taxon>
        <taxon>Basidiomycota</taxon>
        <taxon>Agaricomycotina</taxon>
        <taxon>Tremellomycetes</taxon>
        <taxon>Filobasidiales</taxon>
        <taxon>Filobasidiaceae</taxon>
        <taxon>Naganishia</taxon>
    </lineage>
</organism>
<name>A0ACC2UW18_9TREE</name>
<dbReference type="EMBL" id="JASBWR010000164">
    <property type="protein sequence ID" value="KAJ9090686.1"/>
    <property type="molecule type" value="Genomic_DNA"/>
</dbReference>
<keyword evidence="2" id="KW-1185">Reference proteome</keyword>